<accession>A0A0N1GZW3</accession>
<keyword evidence="3 9" id="KW-0812">Transmembrane</keyword>
<comment type="similarity">
    <text evidence="1 9">Belongs to the YIF1 family.</text>
</comment>
<dbReference type="InterPro" id="IPR005578">
    <property type="entry name" value="Yif1_fam"/>
</dbReference>
<evidence type="ECO:0000256" key="5">
    <source>
        <dbReference type="ARBA" id="ARBA00022927"/>
    </source>
</evidence>
<dbReference type="GO" id="GO:0030134">
    <property type="term" value="C:COPII-coated ER to Golgi transport vesicle"/>
    <property type="evidence" value="ECO:0007669"/>
    <property type="project" value="TreeGrafter"/>
</dbReference>
<dbReference type="AlphaFoldDB" id="A0A0N1GZW3"/>
<comment type="caution">
    <text evidence="11">The sequence shown here is derived from an EMBL/GenBank/DDBJ whole genome shotgun (WGS) entry which is preliminary data.</text>
</comment>
<keyword evidence="2 9" id="KW-0813">Transport</keyword>
<dbReference type="PANTHER" id="PTHR14083">
    <property type="entry name" value="YIP1 INTERACTING FACTOR HOMOLOG YIF1 PROTEIN"/>
    <property type="match status" value="1"/>
</dbReference>
<dbReference type="Pfam" id="PF03878">
    <property type="entry name" value="YIF1"/>
    <property type="match status" value="1"/>
</dbReference>
<feature type="compositionally biased region" description="Polar residues" evidence="10">
    <location>
        <begin position="158"/>
        <end position="169"/>
    </location>
</feature>
<feature type="transmembrane region" description="Helical" evidence="9">
    <location>
        <begin position="275"/>
        <end position="293"/>
    </location>
</feature>
<dbReference type="EMBL" id="LFJN01000027">
    <property type="protein sequence ID" value="KPI36906.1"/>
    <property type="molecule type" value="Genomic_DNA"/>
</dbReference>
<feature type="compositionally biased region" description="Low complexity" evidence="10">
    <location>
        <begin position="55"/>
        <end position="68"/>
    </location>
</feature>
<dbReference type="GO" id="GO:0015031">
    <property type="term" value="P:protein transport"/>
    <property type="evidence" value="ECO:0007669"/>
    <property type="project" value="UniProtKB-KW"/>
</dbReference>
<evidence type="ECO:0000256" key="7">
    <source>
        <dbReference type="ARBA" id="ARBA00023034"/>
    </source>
</evidence>
<dbReference type="GO" id="GO:0005789">
    <property type="term" value="C:endoplasmic reticulum membrane"/>
    <property type="evidence" value="ECO:0007669"/>
    <property type="project" value="UniProtKB-SubCell"/>
</dbReference>
<keyword evidence="5 9" id="KW-0653">Protein transport</keyword>
<keyword evidence="8 9" id="KW-0472">Membrane</keyword>
<feature type="transmembrane region" description="Helical" evidence="9">
    <location>
        <begin position="212"/>
        <end position="233"/>
    </location>
</feature>
<feature type="transmembrane region" description="Helical" evidence="9">
    <location>
        <begin position="328"/>
        <end position="345"/>
    </location>
</feature>
<dbReference type="GO" id="GO:0005793">
    <property type="term" value="C:endoplasmic reticulum-Golgi intermediate compartment"/>
    <property type="evidence" value="ECO:0007669"/>
    <property type="project" value="UniProtKB-UniRule"/>
</dbReference>
<comment type="function">
    <text evidence="9">Has a role in transport between endoplasmic reticulum and Golgi.</text>
</comment>
<evidence type="ECO:0000256" key="1">
    <source>
        <dbReference type="ARBA" id="ARBA00009727"/>
    </source>
</evidence>
<evidence type="ECO:0000256" key="3">
    <source>
        <dbReference type="ARBA" id="ARBA00022692"/>
    </source>
</evidence>
<sequence length="370" mass="41059">MQRQPFAPPAQSPELFHPRPQHISQVPHLRSPPPPVPLQSQPQMNAYGNPYGSQSPPAGNMNSPPNGNMMGGFNTNQFTGFINDPTAQMGMQMGQHAVAAGQKYIDQSLNRYISVPALKHYFNVSNSYVVRKLLLVLFPFMHRPWTRTTARGGDPAGNQMNSATPQSYSPPRDDINSPDMYIPIMAFITYILLSTVLAGIRGSFNPALFGETTSTALGVVLFEIVVLKMAMYLLSINNDSQLLDLVAYSGYKFVGVIVTLVLAEIITGGQGTNNMFGWIFFLYTYGANAFFLMRSLKYVLLPDSSNEHSMRAGAGYTMARAQKQRRTYFLFIYAFIIQMLFMWILSREKSAYSTLVAKSPVGSRRGTGLS</sequence>
<keyword evidence="12" id="KW-1185">Reference proteome</keyword>
<comment type="subcellular location">
    <subcellularLocation>
        <location evidence="9">Endoplasmic reticulum membrane</location>
        <topology evidence="9">Multi-pass membrane protein</topology>
    </subcellularLocation>
    <subcellularLocation>
        <location evidence="9">Golgi apparatus membrane</location>
        <topology evidence="9">Multi-pass membrane protein</topology>
    </subcellularLocation>
</comment>
<feature type="compositionally biased region" description="Pro residues" evidence="10">
    <location>
        <begin position="1"/>
        <end position="11"/>
    </location>
</feature>
<keyword evidence="4 9" id="KW-0256">Endoplasmic reticulum</keyword>
<dbReference type="PANTHER" id="PTHR14083:SF0">
    <property type="entry name" value="YIP1D-INTERACTING FACTOR 1, ISOFORM C"/>
    <property type="match status" value="1"/>
</dbReference>
<keyword evidence="7 9" id="KW-0333">Golgi apparatus</keyword>
<dbReference type="RefSeq" id="XP_017996869.1">
    <property type="nucleotide sequence ID" value="XM_018146264.1"/>
</dbReference>
<evidence type="ECO:0000256" key="4">
    <source>
        <dbReference type="ARBA" id="ARBA00022824"/>
    </source>
</evidence>
<evidence type="ECO:0000256" key="8">
    <source>
        <dbReference type="ARBA" id="ARBA00023136"/>
    </source>
</evidence>
<organism evidence="11 12">
    <name type="scientific">Cyphellophora attinorum</name>
    <dbReference type="NCBI Taxonomy" id="1664694"/>
    <lineage>
        <taxon>Eukaryota</taxon>
        <taxon>Fungi</taxon>
        <taxon>Dikarya</taxon>
        <taxon>Ascomycota</taxon>
        <taxon>Pezizomycotina</taxon>
        <taxon>Eurotiomycetes</taxon>
        <taxon>Chaetothyriomycetidae</taxon>
        <taxon>Chaetothyriales</taxon>
        <taxon>Cyphellophoraceae</taxon>
        <taxon>Cyphellophora</taxon>
    </lineage>
</organism>
<evidence type="ECO:0000313" key="12">
    <source>
        <dbReference type="Proteomes" id="UP000038010"/>
    </source>
</evidence>
<dbReference type="STRING" id="1664694.A0A0N1GZW3"/>
<evidence type="ECO:0000313" key="11">
    <source>
        <dbReference type="EMBL" id="KPI36906.1"/>
    </source>
</evidence>
<feature type="transmembrane region" description="Helical" evidence="9">
    <location>
        <begin position="245"/>
        <end position="263"/>
    </location>
</feature>
<evidence type="ECO:0000256" key="10">
    <source>
        <dbReference type="SAM" id="MobiDB-lite"/>
    </source>
</evidence>
<evidence type="ECO:0000256" key="9">
    <source>
        <dbReference type="RuleBase" id="RU368073"/>
    </source>
</evidence>
<evidence type="ECO:0000256" key="6">
    <source>
        <dbReference type="ARBA" id="ARBA00022989"/>
    </source>
</evidence>
<feature type="region of interest" description="Disordered" evidence="10">
    <location>
        <begin position="1"/>
        <end position="68"/>
    </location>
</feature>
<dbReference type="OrthoDB" id="337750at2759"/>
<dbReference type="GeneID" id="28738144"/>
<dbReference type="Proteomes" id="UP000038010">
    <property type="component" value="Unassembled WGS sequence"/>
</dbReference>
<keyword evidence="6 9" id="KW-1133">Transmembrane helix</keyword>
<feature type="region of interest" description="Disordered" evidence="10">
    <location>
        <begin position="149"/>
        <end position="172"/>
    </location>
</feature>
<gene>
    <name evidence="11" type="ORF">AB675_6005</name>
</gene>
<dbReference type="VEuPathDB" id="FungiDB:AB675_6005"/>
<feature type="transmembrane region" description="Helical" evidence="9">
    <location>
        <begin position="180"/>
        <end position="200"/>
    </location>
</feature>
<dbReference type="GO" id="GO:0006888">
    <property type="term" value="P:endoplasmic reticulum to Golgi vesicle-mediated transport"/>
    <property type="evidence" value="ECO:0007669"/>
    <property type="project" value="UniProtKB-UniRule"/>
</dbReference>
<dbReference type="GO" id="GO:0000139">
    <property type="term" value="C:Golgi membrane"/>
    <property type="evidence" value="ECO:0007669"/>
    <property type="project" value="UniProtKB-SubCell"/>
</dbReference>
<evidence type="ECO:0000256" key="2">
    <source>
        <dbReference type="ARBA" id="ARBA00022448"/>
    </source>
</evidence>
<protein>
    <recommendedName>
        <fullName evidence="9">Protein YIF1</fullName>
    </recommendedName>
</protein>
<proteinExistence type="inferred from homology"/>
<reference evidence="11 12" key="1">
    <citation type="submission" date="2015-06" db="EMBL/GenBank/DDBJ databases">
        <title>Draft genome of the ant-associated black yeast Phialophora attae CBS 131958.</title>
        <authorList>
            <person name="Moreno L.F."/>
            <person name="Stielow B.J."/>
            <person name="de Hoog S."/>
            <person name="Vicente V.A."/>
            <person name="Weiss V.A."/>
            <person name="de Vries M."/>
            <person name="Cruz L.M."/>
            <person name="Souza E.M."/>
        </authorList>
    </citation>
    <scope>NUCLEOTIDE SEQUENCE [LARGE SCALE GENOMIC DNA]</scope>
    <source>
        <strain evidence="11 12">CBS 131958</strain>
    </source>
</reference>
<name>A0A0N1GZW3_9EURO</name>